<keyword evidence="4" id="KW-1185">Reference proteome</keyword>
<dbReference type="PANTHER" id="PTHR43157:SF31">
    <property type="entry name" value="PHOSPHATIDYLINOSITOL-GLYCAN BIOSYNTHESIS CLASS F PROTEIN"/>
    <property type="match status" value="1"/>
</dbReference>
<accession>A0ABP6QK21</accession>
<proteinExistence type="predicted"/>
<dbReference type="InterPro" id="IPR002347">
    <property type="entry name" value="SDR_fam"/>
</dbReference>
<name>A0ABP6QK21_9ACTN</name>
<comment type="caution">
    <text evidence="3">The sequence shown here is derived from an EMBL/GenBank/DDBJ whole genome shotgun (WGS) entry which is preliminary data.</text>
</comment>
<protein>
    <submittedName>
        <fullName evidence="3">SDR family oxidoreductase</fullName>
    </submittedName>
</protein>
<dbReference type="Gene3D" id="3.40.50.720">
    <property type="entry name" value="NAD(P)-binding Rossmann-like Domain"/>
    <property type="match status" value="1"/>
</dbReference>
<dbReference type="PANTHER" id="PTHR43157">
    <property type="entry name" value="PHOSPHATIDYLINOSITOL-GLYCAN BIOSYNTHESIS CLASS F PROTEIN-RELATED"/>
    <property type="match status" value="1"/>
</dbReference>
<dbReference type="RefSeq" id="WP_344835233.1">
    <property type="nucleotide sequence ID" value="NZ_BAAAUV010000020.1"/>
</dbReference>
<reference evidence="4" key="1">
    <citation type="journal article" date="2019" name="Int. J. Syst. Evol. Microbiol.">
        <title>The Global Catalogue of Microorganisms (GCM) 10K type strain sequencing project: providing services to taxonomists for standard genome sequencing and annotation.</title>
        <authorList>
            <consortium name="The Broad Institute Genomics Platform"/>
            <consortium name="The Broad Institute Genome Sequencing Center for Infectious Disease"/>
            <person name="Wu L."/>
            <person name="Ma J."/>
        </authorList>
    </citation>
    <scope>NUCLEOTIDE SEQUENCE [LARGE SCALE GENOMIC DNA]</scope>
    <source>
        <strain evidence="4">JCM 9377</strain>
    </source>
</reference>
<dbReference type="SUPFAM" id="SSF51735">
    <property type="entry name" value="NAD(P)-binding Rossmann-fold domains"/>
    <property type="match status" value="1"/>
</dbReference>
<gene>
    <name evidence="3" type="ORF">GCM10010468_60950</name>
</gene>
<feature type="compositionally biased region" description="Basic and acidic residues" evidence="2">
    <location>
        <begin position="82"/>
        <end position="102"/>
    </location>
</feature>
<evidence type="ECO:0000313" key="4">
    <source>
        <dbReference type="Proteomes" id="UP001501237"/>
    </source>
</evidence>
<dbReference type="EMBL" id="BAAAUV010000020">
    <property type="protein sequence ID" value="GAA3230469.1"/>
    <property type="molecule type" value="Genomic_DNA"/>
</dbReference>
<dbReference type="InterPro" id="IPR036291">
    <property type="entry name" value="NAD(P)-bd_dom_sf"/>
</dbReference>
<keyword evidence="1" id="KW-0560">Oxidoreductase</keyword>
<evidence type="ECO:0000313" key="3">
    <source>
        <dbReference type="EMBL" id="GAA3230469.1"/>
    </source>
</evidence>
<evidence type="ECO:0000256" key="1">
    <source>
        <dbReference type="ARBA" id="ARBA00023002"/>
    </source>
</evidence>
<sequence>MQTPLTIVITGASRGLGLAIADASRSEGHRVINLTRHPSPPSASPTEPEIASNDLLDAQRSEAAPVDPPEARRAEAAPADPSDARVREAAPGEANEGREVEGREVEVVFGDLSDARGVRAAAEMLREACPRIDVLVHNAGIWPSRRVLNADGFEQAFFTNHLAPFLLNHLLEDRVRRIVQVSAGLYVKGRVDPELTPVGGAFHPVRTYADTKLANLLMLPLFAERWQDAGMTIDAVHPGVLRTGLGDRGGPLGWLLKAVKRTWKAPEEGVRPVTDLYSATGTGRYFEELTEKPVQPPAGDLELARRLWADAAKALNVS</sequence>
<dbReference type="PRINTS" id="PR00081">
    <property type="entry name" value="GDHRDH"/>
</dbReference>
<dbReference type="Proteomes" id="UP001501237">
    <property type="component" value="Unassembled WGS sequence"/>
</dbReference>
<evidence type="ECO:0000256" key="2">
    <source>
        <dbReference type="SAM" id="MobiDB-lite"/>
    </source>
</evidence>
<dbReference type="Pfam" id="PF00106">
    <property type="entry name" value="adh_short"/>
    <property type="match status" value="1"/>
</dbReference>
<feature type="region of interest" description="Disordered" evidence="2">
    <location>
        <begin position="29"/>
        <end position="102"/>
    </location>
</feature>
<organism evidence="3 4">
    <name type="scientific">Actinocorallia longicatena</name>
    <dbReference type="NCBI Taxonomy" id="111803"/>
    <lineage>
        <taxon>Bacteria</taxon>
        <taxon>Bacillati</taxon>
        <taxon>Actinomycetota</taxon>
        <taxon>Actinomycetes</taxon>
        <taxon>Streptosporangiales</taxon>
        <taxon>Thermomonosporaceae</taxon>
        <taxon>Actinocorallia</taxon>
    </lineage>
</organism>